<feature type="compositionally biased region" description="Basic and acidic residues" evidence="1">
    <location>
        <begin position="47"/>
        <end position="60"/>
    </location>
</feature>
<comment type="caution">
    <text evidence="2">The sequence shown here is derived from an EMBL/GenBank/DDBJ whole genome shotgun (WGS) entry which is preliminary data.</text>
</comment>
<evidence type="ECO:0000256" key="1">
    <source>
        <dbReference type="SAM" id="MobiDB-lite"/>
    </source>
</evidence>
<protein>
    <submittedName>
        <fullName evidence="2">Uncharacterized protein</fullName>
    </submittedName>
</protein>
<keyword evidence="3" id="KW-1185">Reference proteome</keyword>
<dbReference type="EMBL" id="PRLC01000006">
    <property type="protein sequence ID" value="RAW62308.1"/>
    <property type="molecule type" value="Genomic_DNA"/>
</dbReference>
<evidence type="ECO:0000313" key="3">
    <source>
        <dbReference type="Proteomes" id="UP000250429"/>
    </source>
</evidence>
<dbReference type="AlphaFoldDB" id="A0A329UMC8"/>
<accession>A0A329UMC8</accession>
<dbReference type="GeneID" id="98660499"/>
<dbReference type="Proteomes" id="UP000250429">
    <property type="component" value="Unassembled WGS sequence"/>
</dbReference>
<sequence length="292" mass="34510">MTDENRTFLLFPDDGDDLTEWDEASDLTIQNEQLEEILSEERALELERELEQDENPRDYTVELEDEEEEAAPVSEKRLKRQIRAEALARLEDAARTEDDFRYVVSEWDRLDRNRERRERDHENLRGDVPLEYMAVPNPKMIPLYLNLPRYRQLASGNFLDIIFSCPYELHELVASSFISELIRSLTIDQKEVLYYLSIRQYSTIQVGMIRGQTDRNIRKLRKNIHKKLQRAVYDYLLEKQNDCGSLTLRERQFLEEYGLLLKAYGKDAVILRENKSKPRKKKAALGSSKDSE</sequence>
<name>A0A329UMC8_9FIRM</name>
<organism evidence="2 3">
    <name type="scientific">Faecalibacterium hattorii</name>
    <dbReference type="NCBI Taxonomy" id="2935520"/>
    <lineage>
        <taxon>Bacteria</taxon>
        <taxon>Bacillati</taxon>
        <taxon>Bacillota</taxon>
        <taxon>Clostridia</taxon>
        <taxon>Eubacteriales</taxon>
        <taxon>Oscillospiraceae</taxon>
        <taxon>Faecalibacterium</taxon>
    </lineage>
</organism>
<gene>
    <name evidence="2" type="ORF">C4N23_05730</name>
</gene>
<dbReference type="RefSeq" id="WP_055145300.1">
    <property type="nucleotide sequence ID" value="NZ_PRLC01000006.1"/>
</dbReference>
<feature type="region of interest" description="Disordered" evidence="1">
    <location>
        <begin position="47"/>
        <end position="74"/>
    </location>
</feature>
<feature type="compositionally biased region" description="Acidic residues" evidence="1">
    <location>
        <begin position="61"/>
        <end position="70"/>
    </location>
</feature>
<proteinExistence type="predicted"/>
<reference evidence="2 3" key="1">
    <citation type="submission" date="2018-02" db="EMBL/GenBank/DDBJ databases">
        <title>Complete genome sequencing of Faecalibacterium prausnitzii strains isolated from the human gut.</title>
        <authorList>
            <person name="Fitzgerald B.C."/>
            <person name="Shkoporov A.N."/>
            <person name="Ross P.R."/>
            <person name="Hill C."/>
        </authorList>
    </citation>
    <scope>NUCLEOTIDE SEQUENCE [LARGE SCALE GENOMIC DNA]</scope>
    <source>
        <strain evidence="2 3">APC922/41-1</strain>
    </source>
</reference>
<evidence type="ECO:0000313" key="2">
    <source>
        <dbReference type="EMBL" id="RAW62308.1"/>
    </source>
</evidence>